<proteinExistence type="predicted"/>
<feature type="transmembrane region" description="Helical" evidence="2">
    <location>
        <begin position="54"/>
        <end position="71"/>
    </location>
</feature>
<evidence type="ECO:0000313" key="4">
    <source>
        <dbReference type="Proteomes" id="UP000655570"/>
    </source>
</evidence>
<keyword evidence="2" id="KW-0812">Transmembrane</keyword>
<evidence type="ECO:0000256" key="1">
    <source>
        <dbReference type="SAM" id="MobiDB-lite"/>
    </source>
</evidence>
<evidence type="ECO:0000313" key="3">
    <source>
        <dbReference type="EMBL" id="MBD7982104.1"/>
    </source>
</evidence>
<feature type="transmembrane region" description="Helical" evidence="2">
    <location>
        <begin position="122"/>
        <end position="142"/>
    </location>
</feature>
<organism evidence="3 4">
    <name type="scientific">Oerskovia merdavium</name>
    <dbReference type="NCBI Taxonomy" id="2762227"/>
    <lineage>
        <taxon>Bacteria</taxon>
        <taxon>Bacillati</taxon>
        <taxon>Actinomycetota</taxon>
        <taxon>Actinomycetes</taxon>
        <taxon>Micrococcales</taxon>
        <taxon>Cellulomonadaceae</taxon>
        <taxon>Oerskovia</taxon>
    </lineage>
</organism>
<feature type="transmembrane region" description="Helical" evidence="2">
    <location>
        <begin position="175"/>
        <end position="195"/>
    </location>
</feature>
<feature type="transmembrane region" description="Helical" evidence="2">
    <location>
        <begin position="77"/>
        <end position="101"/>
    </location>
</feature>
<dbReference type="Proteomes" id="UP000655570">
    <property type="component" value="Unassembled WGS sequence"/>
</dbReference>
<keyword evidence="4" id="KW-1185">Reference proteome</keyword>
<gene>
    <name evidence="3" type="ORF">H9641_15465</name>
</gene>
<keyword evidence="2" id="KW-0472">Membrane</keyword>
<accession>A0ABR8U247</accession>
<evidence type="ECO:0000256" key="2">
    <source>
        <dbReference type="SAM" id="Phobius"/>
    </source>
</evidence>
<keyword evidence="2" id="KW-1133">Transmembrane helix</keyword>
<feature type="region of interest" description="Disordered" evidence="1">
    <location>
        <begin position="1"/>
        <end position="34"/>
    </location>
</feature>
<feature type="compositionally biased region" description="Gly residues" evidence="1">
    <location>
        <begin position="12"/>
        <end position="22"/>
    </location>
</feature>
<reference evidence="3 4" key="1">
    <citation type="submission" date="2020-08" db="EMBL/GenBank/DDBJ databases">
        <title>A Genomic Blueprint of the Chicken Gut Microbiome.</title>
        <authorList>
            <person name="Gilroy R."/>
            <person name="Ravi A."/>
            <person name="Getino M."/>
            <person name="Pursley I."/>
            <person name="Horton D.L."/>
            <person name="Alikhan N.-F."/>
            <person name="Baker D."/>
            <person name="Gharbi K."/>
            <person name="Hall N."/>
            <person name="Watson M."/>
            <person name="Adriaenssens E.M."/>
            <person name="Foster-Nyarko E."/>
            <person name="Jarju S."/>
            <person name="Secka A."/>
            <person name="Antonio M."/>
            <person name="Oren A."/>
            <person name="Chaudhuri R."/>
            <person name="La Ragione R.M."/>
            <person name="Hildebrand F."/>
            <person name="Pallen M.J."/>
        </authorList>
    </citation>
    <scope>NUCLEOTIDE SEQUENCE [LARGE SCALE GENOMIC DNA]</scope>
    <source>
        <strain evidence="3 4">Sa2CUA9</strain>
    </source>
</reference>
<dbReference type="EMBL" id="JACSQF010000017">
    <property type="protein sequence ID" value="MBD7982104.1"/>
    <property type="molecule type" value="Genomic_DNA"/>
</dbReference>
<feature type="transmembrane region" description="Helical" evidence="2">
    <location>
        <begin position="148"/>
        <end position="168"/>
    </location>
</feature>
<sequence>MTDGDETRAAGSDGGAEGGAGEGEQAARSWKHVDHHAQRDSLSDRFARGGPADFLYGAVVSGFMLAVSSTHDASSDFVMLAVAGVLVGYWAAHVYVSAIGGRFRDAEHTITERLRLASSDEVWVLIGGVPALGVFLVGRVLGLDVVDAALIALWFTVLMLAVVGHLAAHRAGVRGWALTAETVVAGAFGLLIIGLKTLLH</sequence>
<dbReference type="RefSeq" id="WP_191805327.1">
    <property type="nucleotide sequence ID" value="NZ_JACSQF010000017.1"/>
</dbReference>
<evidence type="ECO:0008006" key="5">
    <source>
        <dbReference type="Google" id="ProtNLM"/>
    </source>
</evidence>
<protein>
    <recommendedName>
        <fullName evidence="5">Integral membrane protein</fullName>
    </recommendedName>
</protein>
<name>A0ABR8U247_9CELL</name>
<comment type="caution">
    <text evidence="3">The sequence shown here is derived from an EMBL/GenBank/DDBJ whole genome shotgun (WGS) entry which is preliminary data.</text>
</comment>